<dbReference type="SUPFAM" id="SSF50129">
    <property type="entry name" value="GroES-like"/>
    <property type="match status" value="1"/>
</dbReference>
<dbReference type="Gene3D" id="3.40.50.720">
    <property type="entry name" value="NAD(P)-binding Rossmann-like Domain"/>
    <property type="match status" value="1"/>
</dbReference>
<feature type="domain" description="Enoyl reductase (ER)" evidence="1">
    <location>
        <begin position="12"/>
        <end position="331"/>
    </location>
</feature>
<dbReference type="InterPro" id="IPR020843">
    <property type="entry name" value="ER"/>
</dbReference>
<dbReference type="Pfam" id="PF00107">
    <property type="entry name" value="ADH_zinc_N"/>
    <property type="match status" value="1"/>
</dbReference>
<sequence length="350" mass="37819">MRLYRLKHTENGVRPVLDEAPDPSPVPGEVLVKIQNASVNYRDLLLLGDPAMTEGVGRVPLSDAAGSVAAVGKGVADWKEGDPVCIPFFRDWIGGIFRNDYMSSAFGGPNTEGVLQDYVSVPARSLIAKPEYLSFAEAATLPCAAVTAWQALMVRGHLREGDTVLVQGTGGVALFALQLAVARGAQVIIISSSDEKLSRARKLGASELINYVRTPDWDETVNALTHGDGVSHVLELGGPETYPRSIKSIRAGGHIAQIGVLTGFGPRPDIDRIRSTNASIDGITVGSRDHFREMNAFLTHQEIHPVIDRVFPFEQAGAPCSSFRTVRDYRVASSRNLEVDPSVRTVFGFE</sequence>
<evidence type="ECO:0000313" key="2">
    <source>
        <dbReference type="EMBL" id="MCW4589105.1"/>
    </source>
</evidence>
<dbReference type="Proteomes" id="UP001526337">
    <property type="component" value="Unassembled WGS sequence"/>
</dbReference>
<dbReference type="PANTHER" id="PTHR45033">
    <property type="match status" value="1"/>
</dbReference>
<name>A0ABT3K129_9PROT</name>
<dbReference type="Gene3D" id="3.90.180.10">
    <property type="entry name" value="Medium-chain alcohol dehydrogenases, catalytic domain"/>
    <property type="match status" value="1"/>
</dbReference>
<evidence type="ECO:0000313" key="3">
    <source>
        <dbReference type="Proteomes" id="UP001526337"/>
    </source>
</evidence>
<accession>A0ABT3K129</accession>
<dbReference type="InterPro" id="IPR013154">
    <property type="entry name" value="ADH-like_N"/>
</dbReference>
<dbReference type="PANTHER" id="PTHR45033:SF2">
    <property type="entry name" value="ZINC-TYPE ALCOHOL DEHYDROGENASE-LIKE PROTEIN C1773.06C"/>
    <property type="match status" value="1"/>
</dbReference>
<evidence type="ECO:0000259" key="1">
    <source>
        <dbReference type="SMART" id="SM00829"/>
    </source>
</evidence>
<organism evidence="2 3">
    <name type="scientific">Gluconacetobacter entanii</name>
    <dbReference type="NCBI Taxonomy" id="108528"/>
    <lineage>
        <taxon>Bacteria</taxon>
        <taxon>Pseudomonadati</taxon>
        <taxon>Pseudomonadota</taxon>
        <taxon>Alphaproteobacteria</taxon>
        <taxon>Acetobacterales</taxon>
        <taxon>Acetobacteraceae</taxon>
        <taxon>Gluconacetobacter</taxon>
    </lineage>
</organism>
<dbReference type="InterPro" id="IPR011032">
    <property type="entry name" value="GroES-like_sf"/>
</dbReference>
<dbReference type="EMBL" id="JANGSQ010000054">
    <property type="protein sequence ID" value="MCW4589105.1"/>
    <property type="molecule type" value="Genomic_DNA"/>
</dbReference>
<dbReference type="SUPFAM" id="SSF51735">
    <property type="entry name" value="NAD(P)-binding Rossmann-fold domains"/>
    <property type="match status" value="1"/>
</dbReference>
<dbReference type="CDD" id="cd08276">
    <property type="entry name" value="MDR7"/>
    <property type="match status" value="1"/>
</dbReference>
<dbReference type="RefSeq" id="WP_265175994.1">
    <property type="nucleotide sequence ID" value="NZ_JANGSQ010000054.1"/>
</dbReference>
<dbReference type="InterPro" id="IPR036291">
    <property type="entry name" value="NAD(P)-bd_dom_sf"/>
</dbReference>
<comment type="caution">
    <text evidence="2">The sequence shown here is derived from an EMBL/GenBank/DDBJ whole genome shotgun (WGS) entry which is preliminary data.</text>
</comment>
<proteinExistence type="predicted"/>
<dbReference type="InterPro" id="IPR052711">
    <property type="entry name" value="Zinc_ADH-like"/>
</dbReference>
<dbReference type="Pfam" id="PF08240">
    <property type="entry name" value="ADH_N"/>
    <property type="match status" value="1"/>
</dbReference>
<dbReference type="SMART" id="SM00829">
    <property type="entry name" value="PKS_ER"/>
    <property type="match status" value="1"/>
</dbReference>
<gene>
    <name evidence="2" type="ORF">NO263_00640</name>
</gene>
<reference evidence="2 3" key="1">
    <citation type="submission" date="2022-07" db="EMBL/GenBank/DDBJ databases">
        <title>Genome stability of Gluconacetobacter entanii AV429.</title>
        <authorList>
            <person name="Trcek J."/>
            <person name="Cepec E."/>
        </authorList>
    </citation>
    <scope>NUCLEOTIDE SEQUENCE [LARGE SCALE GENOMIC DNA]</scope>
    <source>
        <strain evidence="2 3">AV429_2022</strain>
    </source>
</reference>
<dbReference type="InterPro" id="IPR013149">
    <property type="entry name" value="ADH-like_C"/>
</dbReference>
<protein>
    <submittedName>
        <fullName evidence="2">NAD(P)-dependent alcohol dehydrogenase</fullName>
    </submittedName>
</protein>
<keyword evidence="3" id="KW-1185">Reference proteome</keyword>